<dbReference type="Pfam" id="PF01699">
    <property type="entry name" value="Na_Ca_ex"/>
    <property type="match status" value="1"/>
</dbReference>
<evidence type="ECO:0000313" key="8">
    <source>
        <dbReference type="EMBL" id="CAJ1375854.1"/>
    </source>
</evidence>
<keyword evidence="2" id="KW-0813">Transport</keyword>
<feature type="transmembrane region" description="Helical" evidence="6">
    <location>
        <begin position="112"/>
        <end position="130"/>
    </location>
</feature>
<evidence type="ECO:0000256" key="3">
    <source>
        <dbReference type="ARBA" id="ARBA00022692"/>
    </source>
</evidence>
<evidence type="ECO:0000256" key="4">
    <source>
        <dbReference type="ARBA" id="ARBA00022989"/>
    </source>
</evidence>
<gene>
    <name evidence="8" type="ORF">EVOR1521_LOCUS5043</name>
</gene>
<accession>A0AA36MKJ0</accession>
<dbReference type="EMBL" id="CAUJNA010000344">
    <property type="protein sequence ID" value="CAJ1375854.1"/>
    <property type="molecule type" value="Genomic_DNA"/>
</dbReference>
<dbReference type="InterPro" id="IPR004837">
    <property type="entry name" value="NaCa_Exmemb"/>
</dbReference>
<evidence type="ECO:0000256" key="5">
    <source>
        <dbReference type="ARBA" id="ARBA00023136"/>
    </source>
</evidence>
<dbReference type="InterPro" id="IPR044880">
    <property type="entry name" value="NCX_ion-bd_dom_sf"/>
</dbReference>
<keyword evidence="5 6" id="KW-0472">Membrane</keyword>
<evidence type="ECO:0000256" key="6">
    <source>
        <dbReference type="SAM" id="Phobius"/>
    </source>
</evidence>
<name>A0AA36MKJ0_9DINO</name>
<dbReference type="PANTHER" id="PTHR12266:SF0">
    <property type="entry name" value="MITOCHONDRIAL SODIUM_CALCIUM EXCHANGER PROTEIN"/>
    <property type="match status" value="1"/>
</dbReference>
<dbReference type="GO" id="GO:0016020">
    <property type="term" value="C:membrane"/>
    <property type="evidence" value="ECO:0007669"/>
    <property type="project" value="UniProtKB-SubCell"/>
</dbReference>
<feature type="transmembrane region" description="Helical" evidence="6">
    <location>
        <begin position="82"/>
        <end position="100"/>
    </location>
</feature>
<comment type="subcellular location">
    <subcellularLocation>
        <location evidence="1">Membrane</location>
        <topology evidence="1">Multi-pass membrane protein</topology>
    </subcellularLocation>
</comment>
<dbReference type="PANTHER" id="PTHR12266">
    <property type="entry name" value="NA+/CA2+ K+ INDEPENDENT EXCHANGER"/>
    <property type="match status" value="1"/>
</dbReference>
<proteinExistence type="predicted"/>
<feature type="transmembrane region" description="Helical" evidence="6">
    <location>
        <begin position="12"/>
        <end position="36"/>
    </location>
</feature>
<evidence type="ECO:0000313" key="9">
    <source>
        <dbReference type="Proteomes" id="UP001178507"/>
    </source>
</evidence>
<reference evidence="8" key="1">
    <citation type="submission" date="2023-08" db="EMBL/GenBank/DDBJ databases">
        <authorList>
            <person name="Chen Y."/>
            <person name="Shah S."/>
            <person name="Dougan E. K."/>
            <person name="Thang M."/>
            <person name="Chan C."/>
        </authorList>
    </citation>
    <scope>NUCLEOTIDE SEQUENCE</scope>
</reference>
<dbReference type="AlphaFoldDB" id="A0AA36MKJ0"/>
<evidence type="ECO:0000259" key="7">
    <source>
        <dbReference type="Pfam" id="PF01699"/>
    </source>
</evidence>
<comment type="caution">
    <text evidence="8">The sequence shown here is derived from an EMBL/GenBank/DDBJ whole genome shotgun (WGS) entry which is preliminary data.</text>
</comment>
<dbReference type="Proteomes" id="UP001178507">
    <property type="component" value="Unassembled WGS sequence"/>
</dbReference>
<sequence>MQLLGTIMGLKPMVMGITLLAWGNCVDNVFAMLGLAKAGEFRVAITGIYAGPMFNVLFGNGCILLMSAVLNHGQTPFIMSPAAFVLLGVMEVVLVGTLLYTKLCAWHMTKTLGLILCIAYPVTLAAGFIVEHLMGADG</sequence>
<keyword evidence="9" id="KW-1185">Reference proteome</keyword>
<feature type="transmembrane region" description="Helical" evidence="6">
    <location>
        <begin position="48"/>
        <end position="70"/>
    </location>
</feature>
<keyword evidence="3 6" id="KW-0812">Transmembrane</keyword>
<feature type="domain" description="Sodium/calcium exchanger membrane region" evidence="7">
    <location>
        <begin position="4"/>
        <end position="125"/>
    </location>
</feature>
<evidence type="ECO:0000256" key="1">
    <source>
        <dbReference type="ARBA" id="ARBA00004141"/>
    </source>
</evidence>
<organism evidence="8 9">
    <name type="scientific">Effrenium voratum</name>
    <dbReference type="NCBI Taxonomy" id="2562239"/>
    <lineage>
        <taxon>Eukaryota</taxon>
        <taxon>Sar</taxon>
        <taxon>Alveolata</taxon>
        <taxon>Dinophyceae</taxon>
        <taxon>Suessiales</taxon>
        <taxon>Symbiodiniaceae</taxon>
        <taxon>Effrenium</taxon>
    </lineage>
</organism>
<dbReference type="InterPro" id="IPR051359">
    <property type="entry name" value="CaCA_antiporter"/>
</dbReference>
<evidence type="ECO:0000256" key="2">
    <source>
        <dbReference type="ARBA" id="ARBA00022448"/>
    </source>
</evidence>
<dbReference type="GO" id="GO:0008324">
    <property type="term" value="F:monoatomic cation transmembrane transporter activity"/>
    <property type="evidence" value="ECO:0007669"/>
    <property type="project" value="TreeGrafter"/>
</dbReference>
<protein>
    <recommendedName>
        <fullName evidence="7">Sodium/calcium exchanger membrane region domain-containing protein</fullName>
    </recommendedName>
</protein>
<keyword evidence="4 6" id="KW-1133">Transmembrane helix</keyword>
<dbReference type="Gene3D" id="1.20.1420.30">
    <property type="entry name" value="NCX, central ion-binding region"/>
    <property type="match status" value="1"/>
</dbReference>